<dbReference type="Pfam" id="PF13583">
    <property type="entry name" value="Reprolysin_4"/>
    <property type="match status" value="1"/>
</dbReference>
<gene>
    <name evidence="3" type="ORF">M878_04155</name>
</gene>
<dbReference type="Pfam" id="PF18998">
    <property type="entry name" value="Flg_new_2"/>
    <property type="match status" value="1"/>
</dbReference>
<feature type="region of interest" description="Disordered" evidence="1">
    <location>
        <begin position="106"/>
        <end position="131"/>
    </location>
</feature>
<sequence length="467" mass="49881">MLRERTLPLDTAPFRGLCSAAPFGQPREHSFDFFDDVRVTAVEDGLDSEEGTVTWSGHVKGAPEHSVVLSMRGLCTAGPGADAALEAVADLGTRVYRMETMPGRPARVRITEEDPSHREPHAPDDDVMTPAPASRLRKSLEGRAPATAAAPVVIDVIAGYTRQAVTQAGGVQQVVDTIRWSERKMNEALADSGVPASIDIIGTYDTGYGGDNTSSTMFKKLSDPRDPELGANAAGLRDRYGADLITVVNRVAPGQSSGQGSLPTSGRFSPSDAFSVVDIRSMTDWYNLGHEIGHNLGLFHDRTTLNQQGPGGSWQRLLNAPFATGWVTPRHNFHTLMAYPSACGMPCTAVNQYSNTENSISGQPLGDANNNNAAMARLSAPVLAGYRNLTFARTRYPLTLDSTAGGSARPAVYGPYAPGTVVAVTAYPQAGYRHAGWIYDGVQYTLGGQVNVTMNSAHKLTAVFVRS</sequence>
<dbReference type="PATRIC" id="fig|1352936.5.peg.898"/>
<accession>V6L3Q7</accession>
<dbReference type="AlphaFoldDB" id="V6L3Q7"/>
<dbReference type="EMBL" id="AWQX01000033">
    <property type="protein sequence ID" value="EST35854.1"/>
    <property type="molecule type" value="Genomic_DNA"/>
</dbReference>
<dbReference type="InterPro" id="IPR044060">
    <property type="entry name" value="Bacterial_rp_domain"/>
</dbReference>
<evidence type="ECO:0000259" key="2">
    <source>
        <dbReference type="Pfam" id="PF18998"/>
    </source>
</evidence>
<evidence type="ECO:0000313" key="4">
    <source>
        <dbReference type="Proteomes" id="UP000017984"/>
    </source>
</evidence>
<dbReference type="Proteomes" id="UP000017984">
    <property type="component" value="Chromosome"/>
</dbReference>
<keyword evidence="4" id="KW-1185">Reference proteome</keyword>
<dbReference type="SUPFAM" id="SSF55486">
    <property type="entry name" value="Metalloproteases ('zincins'), catalytic domain"/>
    <property type="match status" value="1"/>
</dbReference>
<evidence type="ECO:0000256" key="1">
    <source>
        <dbReference type="SAM" id="MobiDB-lite"/>
    </source>
</evidence>
<feature type="compositionally biased region" description="Basic and acidic residues" evidence="1">
    <location>
        <begin position="109"/>
        <end position="124"/>
    </location>
</feature>
<dbReference type="STRING" id="1352936.M878_04155"/>
<name>V6L3Q7_STRRC</name>
<protein>
    <recommendedName>
        <fullName evidence="2">Bacterial repeat domain-containing protein</fullName>
    </recommendedName>
</protein>
<evidence type="ECO:0000313" key="3">
    <source>
        <dbReference type="EMBL" id="EST35854.1"/>
    </source>
</evidence>
<proteinExistence type="predicted"/>
<feature type="domain" description="Bacterial repeat" evidence="2">
    <location>
        <begin position="396"/>
        <end position="466"/>
    </location>
</feature>
<comment type="caution">
    <text evidence="3">The sequence shown here is derived from an EMBL/GenBank/DDBJ whole genome shotgun (WGS) entry which is preliminary data.</text>
</comment>
<reference evidence="3 4" key="1">
    <citation type="journal article" date="2014" name="Genome Announc.">
        <title>Draft Genome Sequence of Streptomyces roseochromogenes subsp. oscitans DS 12.976, Producer of the Aminocoumarin Antibiotic Clorobiocin.</title>
        <authorList>
            <person name="Ruckert C."/>
            <person name="Kalinowski J."/>
            <person name="Heide L."/>
            <person name="Apel A.K."/>
        </authorList>
    </citation>
    <scope>NUCLEOTIDE SEQUENCE [LARGE SCALE GENOMIC DNA]</scope>
    <source>
        <strain evidence="3 4">DS 12.976</strain>
    </source>
</reference>
<organism evidence="3 4">
    <name type="scientific">Streptomyces roseochromogenus subsp. oscitans DS 12.976</name>
    <dbReference type="NCBI Taxonomy" id="1352936"/>
    <lineage>
        <taxon>Bacteria</taxon>
        <taxon>Bacillati</taxon>
        <taxon>Actinomycetota</taxon>
        <taxon>Actinomycetes</taxon>
        <taxon>Kitasatosporales</taxon>
        <taxon>Streptomycetaceae</taxon>
        <taxon>Streptomyces</taxon>
    </lineage>
</organism>
<dbReference type="HOGENOM" id="CLU_585144_0_0_11"/>